<dbReference type="Proteomes" id="UP001324427">
    <property type="component" value="Unassembled WGS sequence"/>
</dbReference>
<name>A0AAV9J5V6_9PEZI</name>
<accession>A0AAV9J5V6</accession>
<evidence type="ECO:0000256" key="1">
    <source>
        <dbReference type="SAM" id="MobiDB-lite"/>
    </source>
</evidence>
<organism evidence="2 3">
    <name type="scientific">Oleoguttula mirabilis</name>
    <dbReference type="NCBI Taxonomy" id="1507867"/>
    <lineage>
        <taxon>Eukaryota</taxon>
        <taxon>Fungi</taxon>
        <taxon>Dikarya</taxon>
        <taxon>Ascomycota</taxon>
        <taxon>Pezizomycotina</taxon>
        <taxon>Dothideomycetes</taxon>
        <taxon>Dothideomycetidae</taxon>
        <taxon>Mycosphaerellales</taxon>
        <taxon>Teratosphaeriaceae</taxon>
        <taxon>Oleoguttula</taxon>
    </lineage>
</organism>
<evidence type="ECO:0000313" key="3">
    <source>
        <dbReference type="Proteomes" id="UP001324427"/>
    </source>
</evidence>
<comment type="caution">
    <text evidence="2">The sequence shown here is derived from an EMBL/GenBank/DDBJ whole genome shotgun (WGS) entry which is preliminary data.</text>
</comment>
<evidence type="ECO:0000313" key="2">
    <source>
        <dbReference type="EMBL" id="KAK4540313.1"/>
    </source>
</evidence>
<dbReference type="AlphaFoldDB" id="A0AAV9J5V6"/>
<sequence>MATVTVMTQPAMPKATFKPIIQNQNVKRKLQNISFDPKEHLTYEQPKSVIMMKDIGYSEDTGISPVAVSEPFRLFSTECIQKFRDEALSDQVMQSCSFKSNLAPCSVRGYATKYAPFIYDAWHDPDTLSTISKIAGVDLIPMMNYEIGHINISVKSEKQASEERAAIERERKSYAEDEGIAGCPWEDDKPVVGWHTDSYPFVCVTMLSDCTNMVGGETALRTGNGDVMKVRGPQMGYAVVMQGRYITHQALRALGAQERITMVTSFRPKSPFLADDTVLTTVRPISDLSQVYYEFGRYRLEMLEERVRVQLKRLREAHTAGKKTDTKALKQFLEEQDHFLQRTNEEIVLDENVVAGHQPELDIPNEKTLSPPVEESRSAKRVKAA</sequence>
<proteinExistence type="predicted"/>
<evidence type="ECO:0008006" key="4">
    <source>
        <dbReference type="Google" id="ProtNLM"/>
    </source>
</evidence>
<keyword evidence="3" id="KW-1185">Reference proteome</keyword>
<gene>
    <name evidence="2" type="ORF">LTR36_009625</name>
</gene>
<dbReference type="PANTHER" id="PTHR41677:SF1">
    <property type="entry name" value="FE2OG DIOXYGENASE DOMAIN-CONTAINING PROTEIN"/>
    <property type="match status" value="1"/>
</dbReference>
<dbReference type="EMBL" id="JAVFHQ010000070">
    <property type="protein sequence ID" value="KAK4540313.1"/>
    <property type="molecule type" value="Genomic_DNA"/>
</dbReference>
<feature type="region of interest" description="Disordered" evidence="1">
    <location>
        <begin position="358"/>
        <end position="385"/>
    </location>
</feature>
<reference evidence="2 3" key="1">
    <citation type="submission" date="2021-11" db="EMBL/GenBank/DDBJ databases">
        <title>Black yeast isolated from Biological Soil Crust.</title>
        <authorList>
            <person name="Kurbessoian T."/>
        </authorList>
    </citation>
    <scope>NUCLEOTIDE SEQUENCE [LARGE SCALE GENOMIC DNA]</scope>
    <source>
        <strain evidence="2 3">CCFEE 5522</strain>
    </source>
</reference>
<dbReference type="PANTHER" id="PTHR41677">
    <property type="entry name" value="YALI0B19030P"/>
    <property type="match status" value="1"/>
</dbReference>
<protein>
    <recommendedName>
        <fullName evidence="4">Fe2OG dioxygenase domain-containing protein</fullName>
    </recommendedName>
</protein>